<accession>A0AA88YJW3</accession>
<evidence type="ECO:0008006" key="4">
    <source>
        <dbReference type="Google" id="ProtNLM"/>
    </source>
</evidence>
<reference evidence="2" key="1">
    <citation type="submission" date="2019-08" db="EMBL/GenBank/DDBJ databases">
        <title>The improved chromosome-level genome for the pearl oyster Pinctada fucata martensii using PacBio sequencing and Hi-C.</title>
        <authorList>
            <person name="Zheng Z."/>
        </authorList>
    </citation>
    <scope>NUCLEOTIDE SEQUENCE</scope>
    <source>
        <strain evidence="2">ZZ-2019</strain>
        <tissue evidence="2">Adductor muscle</tissue>
    </source>
</reference>
<keyword evidence="3" id="KW-1185">Reference proteome</keyword>
<dbReference type="PANTHER" id="PTHR35558:SF1">
    <property type="entry name" value="ENDONUCLEASE_EXONUCLEASE_PHOSPHATASE DOMAIN-CONTAINING PROTEIN"/>
    <property type="match status" value="1"/>
</dbReference>
<feature type="compositionally biased region" description="Low complexity" evidence="1">
    <location>
        <begin position="35"/>
        <end position="55"/>
    </location>
</feature>
<evidence type="ECO:0000313" key="3">
    <source>
        <dbReference type="Proteomes" id="UP001186944"/>
    </source>
</evidence>
<feature type="region of interest" description="Disordered" evidence="1">
    <location>
        <begin position="1"/>
        <end position="67"/>
    </location>
</feature>
<dbReference type="AlphaFoldDB" id="A0AA88YJW3"/>
<name>A0AA88YJW3_PINIB</name>
<organism evidence="2 3">
    <name type="scientific">Pinctada imbricata</name>
    <name type="common">Atlantic pearl-oyster</name>
    <name type="synonym">Pinctada martensii</name>
    <dbReference type="NCBI Taxonomy" id="66713"/>
    <lineage>
        <taxon>Eukaryota</taxon>
        <taxon>Metazoa</taxon>
        <taxon>Spiralia</taxon>
        <taxon>Lophotrochozoa</taxon>
        <taxon>Mollusca</taxon>
        <taxon>Bivalvia</taxon>
        <taxon>Autobranchia</taxon>
        <taxon>Pteriomorphia</taxon>
        <taxon>Pterioida</taxon>
        <taxon>Pterioidea</taxon>
        <taxon>Pteriidae</taxon>
        <taxon>Pinctada</taxon>
    </lineage>
</organism>
<feature type="compositionally biased region" description="Polar residues" evidence="1">
    <location>
        <begin position="24"/>
        <end position="34"/>
    </location>
</feature>
<sequence length="322" mass="36507">MKKRTSNRKTKSPYARQEERAEDSSSSQTLQLNKETTGTQKPQGTTTMTTEEVQTSDQPPSIPAGSESINDIQINLANSVNTPQVLQGTSFNLGFNVDVSIRNKIIEGKYIDLALLLKTDANSSMSNSFQLSPSGELIIKPKTNQKIATIARWTDAILTFSSNYLSAHPKKTQEILKYMHDVRIGAERGGNFIKYDEQFRLRQSFEQSASWENIDSKLWLMYMSGNSHTNTPQTQTTKGKCFAFNFQGSCTKSECIYAHLCMKCGKPHSANYCTLGRDNNVQQIRPHLQPFRYPGQNFQRFQSRARPRFMGPRGFPYQNSKR</sequence>
<dbReference type="Proteomes" id="UP001186944">
    <property type="component" value="Unassembled WGS sequence"/>
</dbReference>
<evidence type="ECO:0000313" key="2">
    <source>
        <dbReference type="EMBL" id="KAK3102702.1"/>
    </source>
</evidence>
<gene>
    <name evidence="2" type="ORF">FSP39_013266</name>
</gene>
<evidence type="ECO:0000256" key="1">
    <source>
        <dbReference type="SAM" id="MobiDB-lite"/>
    </source>
</evidence>
<dbReference type="PANTHER" id="PTHR35558">
    <property type="entry name" value="SGNH_HYDRO DOMAIN-CONTAINING PROTEIN"/>
    <property type="match status" value="1"/>
</dbReference>
<protein>
    <recommendedName>
        <fullName evidence="4">C3H1-type domain-containing protein</fullName>
    </recommendedName>
</protein>
<dbReference type="EMBL" id="VSWD01000005">
    <property type="protein sequence ID" value="KAK3102702.1"/>
    <property type="molecule type" value="Genomic_DNA"/>
</dbReference>
<proteinExistence type="predicted"/>
<feature type="compositionally biased region" description="Basic residues" evidence="1">
    <location>
        <begin position="1"/>
        <end position="11"/>
    </location>
</feature>
<comment type="caution">
    <text evidence="2">The sequence shown here is derived from an EMBL/GenBank/DDBJ whole genome shotgun (WGS) entry which is preliminary data.</text>
</comment>